<dbReference type="EMBL" id="BLWD01000001">
    <property type="protein sequence ID" value="GFN02311.1"/>
    <property type="molecule type" value="Genomic_DNA"/>
</dbReference>
<dbReference type="PANTHER" id="PTHR43434:SF1">
    <property type="entry name" value="PHOSPHOGLYCOLATE PHOSPHATASE"/>
    <property type="match status" value="1"/>
</dbReference>
<dbReference type="GO" id="GO:0005829">
    <property type="term" value="C:cytosol"/>
    <property type="evidence" value="ECO:0007669"/>
    <property type="project" value="TreeGrafter"/>
</dbReference>
<accession>A0A7J0CIH7</accession>
<dbReference type="Gene3D" id="3.40.50.1000">
    <property type="entry name" value="HAD superfamily/HAD-like"/>
    <property type="match status" value="1"/>
</dbReference>
<organism evidence="1 2">
    <name type="scientific">Streptomyces microflavus</name>
    <name type="common">Streptomyces lipmanii</name>
    <dbReference type="NCBI Taxonomy" id="1919"/>
    <lineage>
        <taxon>Bacteria</taxon>
        <taxon>Bacillati</taxon>
        <taxon>Actinomycetota</taxon>
        <taxon>Actinomycetes</taxon>
        <taxon>Kitasatosporales</taxon>
        <taxon>Streptomycetaceae</taxon>
        <taxon>Streptomyces</taxon>
    </lineage>
</organism>
<dbReference type="InterPro" id="IPR023198">
    <property type="entry name" value="PGP-like_dom2"/>
</dbReference>
<dbReference type="RefSeq" id="WP_158706557.1">
    <property type="nucleotide sequence ID" value="NZ_BMUG01000018.1"/>
</dbReference>
<protein>
    <submittedName>
        <fullName evidence="1">Phosphatase</fullName>
    </submittedName>
</protein>
<dbReference type="Proteomes" id="UP000498740">
    <property type="component" value="Unassembled WGS sequence"/>
</dbReference>
<gene>
    <name evidence="1" type="ORF">Smic_08670</name>
</gene>
<dbReference type="AlphaFoldDB" id="A0A7J0CIH7"/>
<comment type="caution">
    <text evidence="1">The sequence shown here is derived from an EMBL/GenBank/DDBJ whole genome shotgun (WGS) entry which is preliminary data.</text>
</comment>
<dbReference type="InterPro" id="IPR036412">
    <property type="entry name" value="HAD-like_sf"/>
</dbReference>
<name>A0A7J0CIH7_STRMI</name>
<evidence type="ECO:0000313" key="2">
    <source>
        <dbReference type="Proteomes" id="UP000498740"/>
    </source>
</evidence>
<dbReference type="GO" id="GO:0006281">
    <property type="term" value="P:DNA repair"/>
    <property type="evidence" value="ECO:0007669"/>
    <property type="project" value="TreeGrafter"/>
</dbReference>
<sequence length="241" mass="26452">MPTPSTAPVHIVWDWNGTLLDDLHCMVEAVSACQAAIGEPAVDTATYRQQHCLPGRRFHDRLSGRPVTDAEWPVIQRTYAEHMSARKPPLRAGAAHLLQWIAAQGHTQSLLSLTDDPQLRREVEQTRLKHLFQRIDGRRAPGTPKSAALQHHLAMLGEPDRCRVILIGDTTDDAAAARTCEVRAVLHTGGFELASRLRTAGAPVVPSLDAAALLALGLSAGTSQRPYVPDILLRRDARHHR</sequence>
<dbReference type="SUPFAM" id="SSF56784">
    <property type="entry name" value="HAD-like"/>
    <property type="match status" value="1"/>
</dbReference>
<dbReference type="Gene3D" id="1.10.150.240">
    <property type="entry name" value="Putative phosphatase, domain 2"/>
    <property type="match status" value="1"/>
</dbReference>
<dbReference type="Pfam" id="PF13419">
    <property type="entry name" value="HAD_2"/>
    <property type="match status" value="1"/>
</dbReference>
<evidence type="ECO:0000313" key="1">
    <source>
        <dbReference type="EMBL" id="GFN02311.1"/>
    </source>
</evidence>
<dbReference type="GO" id="GO:0008967">
    <property type="term" value="F:phosphoglycolate phosphatase activity"/>
    <property type="evidence" value="ECO:0007669"/>
    <property type="project" value="TreeGrafter"/>
</dbReference>
<reference evidence="1 2" key="1">
    <citation type="submission" date="2020-05" db="EMBL/GenBank/DDBJ databases">
        <title>Whole genome shotgun sequence of Streptomyces microflavus NBRC 13062.</title>
        <authorList>
            <person name="Komaki H."/>
            <person name="Tamura T."/>
        </authorList>
    </citation>
    <scope>NUCLEOTIDE SEQUENCE [LARGE SCALE GENOMIC DNA]</scope>
    <source>
        <strain evidence="1 2">NBRC 13062</strain>
    </source>
</reference>
<dbReference type="InterPro" id="IPR041492">
    <property type="entry name" value="HAD_2"/>
</dbReference>
<dbReference type="InterPro" id="IPR023214">
    <property type="entry name" value="HAD_sf"/>
</dbReference>
<dbReference type="PANTHER" id="PTHR43434">
    <property type="entry name" value="PHOSPHOGLYCOLATE PHOSPHATASE"/>
    <property type="match status" value="1"/>
</dbReference>
<dbReference type="InterPro" id="IPR050155">
    <property type="entry name" value="HAD-like_hydrolase_sf"/>
</dbReference>
<proteinExistence type="predicted"/>